<dbReference type="PANTHER" id="PTHR28088">
    <property type="entry name" value="TRANSCRIPTIONAL ACTIVATOR HAA1-RELATED"/>
    <property type="match status" value="1"/>
</dbReference>
<dbReference type="GO" id="GO:0000978">
    <property type="term" value="F:RNA polymerase II cis-regulatory region sequence-specific DNA binding"/>
    <property type="evidence" value="ECO:0007669"/>
    <property type="project" value="TreeGrafter"/>
</dbReference>
<dbReference type="OrthoDB" id="5600085at2759"/>
<dbReference type="PANTHER" id="PTHR28088:SF5">
    <property type="entry name" value="TRANSCRIPTIONAL ACTIVATOR HAA1-RELATED"/>
    <property type="match status" value="1"/>
</dbReference>
<comment type="subcellular location">
    <subcellularLocation>
        <location evidence="1">Nucleus</location>
    </subcellularLocation>
</comment>
<evidence type="ECO:0000313" key="11">
    <source>
        <dbReference type="Proteomes" id="UP000738349"/>
    </source>
</evidence>
<dbReference type="EMBL" id="JAGMUV010000001">
    <property type="protein sequence ID" value="KAH7176972.1"/>
    <property type="molecule type" value="Genomic_DNA"/>
</dbReference>
<dbReference type="FunFam" id="3.90.430.10:FF:000001">
    <property type="entry name" value="Copper fist DNA-binding protein"/>
    <property type="match status" value="1"/>
</dbReference>
<gene>
    <name evidence="10" type="ORF">EDB81DRAFT_850756</name>
</gene>
<dbReference type="PRINTS" id="PR00617">
    <property type="entry name" value="COPPERFIST"/>
</dbReference>
<dbReference type="InterPro" id="IPR001083">
    <property type="entry name" value="Cu_fist_DNA-bd_dom"/>
</dbReference>
<dbReference type="InterPro" id="IPR051763">
    <property type="entry name" value="Copper_Homeo_Regul"/>
</dbReference>
<evidence type="ECO:0000256" key="2">
    <source>
        <dbReference type="ARBA" id="ARBA00022723"/>
    </source>
</evidence>
<dbReference type="Gene3D" id="3.90.430.10">
    <property type="entry name" value="Copper fist DNA-binding domain"/>
    <property type="match status" value="1"/>
</dbReference>
<feature type="non-terminal residue" evidence="10">
    <location>
        <position position="143"/>
    </location>
</feature>
<dbReference type="SMART" id="SM01090">
    <property type="entry name" value="Copper-fist"/>
    <property type="match status" value="1"/>
</dbReference>
<accession>A0A9P9FVY3</accession>
<keyword evidence="2" id="KW-0479">Metal-binding</keyword>
<keyword evidence="5" id="KW-0805">Transcription regulation</keyword>
<dbReference type="AlphaFoldDB" id="A0A9P9FVY3"/>
<feature type="compositionally biased region" description="Polar residues" evidence="8">
    <location>
        <begin position="112"/>
        <end position="136"/>
    </location>
</feature>
<keyword evidence="4" id="KW-0186">Copper</keyword>
<evidence type="ECO:0000256" key="4">
    <source>
        <dbReference type="ARBA" id="ARBA00023008"/>
    </source>
</evidence>
<reference evidence="10" key="1">
    <citation type="journal article" date="2021" name="Nat. Commun.">
        <title>Genetic determinants of endophytism in the Arabidopsis root mycobiome.</title>
        <authorList>
            <person name="Mesny F."/>
            <person name="Miyauchi S."/>
            <person name="Thiergart T."/>
            <person name="Pickel B."/>
            <person name="Atanasova L."/>
            <person name="Karlsson M."/>
            <person name="Huettel B."/>
            <person name="Barry K.W."/>
            <person name="Haridas S."/>
            <person name="Chen C."/>
            <person name="Bauer D."/>
            <person name="Andreopoulos W."/>
            <person name="Pangilinan J."/>
            <person name="LaButti K."/>
            <person name="Riley R."/>
            <person name="Lipzen A."/>
            <person name="Clum A."/>
            <person name="Drula E."/>
            <person name="Henrissat B."/>
            <person name="Kohler A."/>
            <person name="Grigoriev I.V."/>
            <person name="Martin F.M."/>
            <person name="Hacquard S."/>
        </authorList>
    </citation>
    <scope>NUCLEOTIDE SEQUENCE</scope>
    <source>
        <strain evidence="10">MPI-CAGE-AT-0147</strain>
    </source>
</reference>
<evidence type="ECO:0000256" key="8">
    <source>
        <dbReference type="SAM" id="MobiDB-lite"/>
    </source>
</evidence>
<feature type="region of interest" description="Disordered" evidence="8">
    <location>
        <begin position="112"/>
        <end position="143"/>
    </location>
</feature>
<keyword evidence="7" id="KW-0539">Nucleus</keyword>
<evidence type="ECO:0000256" key="7">
    <source>
        <dbReference type="ARBA" id="ARBA00023242"/>
    </source>
</evidence>
<evidence type="ECO:0000313" key="10">
    <source>
        <dbReference type="EMBL" id="KAH7176972.1"/>
    </source>
</evidence>
<keyword evidence="6" id="KW-0804">Transcription</keyword>
<evidence type="ECO:0000256" key="1">
    <source>
        <dbReference type="ARBA" id="ARBA00004123"/>
    </source>
</evidence>
<keyword evidence="11" id="KW-1185">Reference proteome</keyword>
<dbReference type="GO" id="GO:0005507">
    <property type="term" value="F:copper ion binding"/>
    <property type="evidence" value="ECO:0007669"/>
    <property type="project" value="InterPro"/>
</dbReference>
<dbReference type="Proteomes" id="UP000738349">
    <property type="component" value="Unassembled WGS sequence"/>
</dbReference>
<dbReference type="GO" id="GO:0005634">
    <property type="term" value="C:nucleus"/>
    <property type="evidence" value="ECO:0007669"/>
    <property type="project" value="UniProtKB-SubCell"/>
</dbReference>
<keyword evidence="3" id="KW-0862">Zinc</keyword>
<proteinExistence type="predicted"/>
<protein>
    <submittedName>
        <fullName evidence="10">Copper fist DNA binding domain-containing protein</fullName>
    </submittedName>
</protein>
<evidence type="ECO:0000256" key="5">
    <source>
        <dbReference type="ARBA" id="ARBA00023015"/>
    </source>
</evidence>
<evidence type="ECO:0000256" key="6">
    <source>
        <dbReference type="ARBA" id="ARBA00023163"/>
    </source>
</evidence>
<dbReference type="PROSITE" id="PS50073">
    <property type="entry name" value="COPPER_FIST_2"/>
    <property type="match status" value="1"/>
</dbReference>
<dbReference type="SUPFAM" id="SSF57879">
    <property type="entry name" value="Zinc domain conserved in yeast copper-regulated transcription factors"/>
    <property type="match status" value="1"/>
</dbReference>
<organism evidence="10 11">
    <name type="scientific">Dactylonectria macrodidyma</name>
    <dbReference type="NCBI Taxonomy" id="307937"/>
    <lineage>
        <taxon>Eukaryota</taxon>
        <taxon>Fungi</taxon>
        <taxon>Dikarya</taxon>
        <taxon>Ascomycota</taxon>
        <taxon>Pezizomycotina</taxon>
        <taxon>Sordariomycetes</taxon>
        <taxon>Hypocreomycetidae</taxon>
        <taxon>Hypocreales</taxon>
        <taxon>Nectriaceae</taxon>
        <taxon>Dactylonectria</taxon>
    </lineage>
</organism>
<dbReference type="GO" id="GO:0045944">
    <property type="term" value="P:positive regulation of transcription by RNA polymerase II"/>
    <property type="evidence" value="ECO:0007669"/>
    <property type="project" value="TreeGrafter"/>
</dbReference>
<dbReference type="GO" id="GO:0006878">
    <property type="term" value="P:intracellular copper ion homeostasis"/>
    <property type="evidence" value="ECO:0007669"/>
    <property type="project" value="TreeGrafter"/>
</dbReference>
<dbReference type="SMART" id="SM00412">
    <property type="entry name" value="Cu_FIST"/>
    <property type="match status" value="1"/>
</dbReference>
<sequence length="143" mass="15152">MIINGEKLACESCIRGHRVAQCQHADRPLQQVGSKGRPVSQCNHCRSLRKSRSVHTRCKCGSTTRSSSRPSGRDRCHCCDGGPCVCAHKTTQPATGTAGMISSDDGRIIAPSPSTVSSQADDTSSVASYHTNNSQMPLPADIG</sequence>
<evidence type="ECO:0000259" key="9">
    <source>
        <dbReference type="PROSITE" id="PS50073"/>
    </source>
</evidence>
<name>A0A9P9FVY3_9HYPO</name>
<dbReference type="InterPro" id="IPR036395">
    <property type="entry name" value="Cu_fist_DNA-bd_dom_sf"/>
</dbReference>
<dbReference type="Pfam" id="PF00649">
    <property type="entry name" value="Copper-fist"/>
    <property type="match status" value="1"/>
</dbReference>
<evidence type="ECO:0000256" key="3">
    <source>
        <dbReference type="ARBA" id="ARBA00022833"/>
    </source>
</evidence>
<comment type="caution">
    <text evidence="10">The sequence shown here is derived from an EMBL/GenBank/DDBJ whole genome shotgun (WGS) entry which is preliminary data.</text>
</comment>
<feature type="domain" description="Copper-fist" evidence="9">
    <location>
        <begin position="1"/>
        <end position="39"/>
    </location>
</feature>
<dbReference type="GO" id="GO:0000981">
    <property type="term" value="F:DNA-binding transcription factor activity, RNA polymerase II-specific"/>
    <property type="evidence" value="ECO:0007669"/>
    <property type="project" value="TreeGrafter"/>
</dbReference>
<dbReference type="GO" id="GO:0006879">
    <property type="term" value="P:intracellular iron ion homeostasis"/>
    <property type="evidence" value="ECO:0007669"/>
    <property type="project" value="TreeGrafter"/>
</dbReference>